<feature type="compositionally biased region" description="Basic and acidic residues" evidence="1">
    <location>
        <begin position="126"/>
        <end position="137"/>
    </location>
</feature>
<accession>A0A8B7P6L8</accession>
<keyword evidence="2" id="KW-1185">Reference proteome</keyword>
<dbReference type="GeneID" id="108677113"/>
<reference evidence="3" key="1">
    <citation type="submission" date="2025-08" db="UniProtKB">
        <authorList>
            <consortium name="RefSeq"/>
        </authorList>
    </citation>
    <scope>IDENTIFICATION</scope>
    <source>
        <tissue evidence="3">Whole organism</tissue>
    </source>
</reference>
<dbReference type="Proteomes" id="UP000694843">
    <property type="component" value="Unplaced"/>
</dbReference>
<dbReference type="KEGG" id="hazt:108677113"/>
<name>A0A8B7P6L8_HYAAZ</name>
<sequence>MTLDFNTYKRRHFYTQLAKAVSARLVFLVIAAPDEEDLIVHVLGDKSLPARVKVAVTTPCFDRALSTKLPTTLKHLSPQQQEDLFKVLHLLHSPAHLAASRQVSRTLSSGASPVENPVGRSTSYKSTDRTKKSRSDNEEVSQSSTSTESPCCLPENDYKIIPSSPTSVTSSSLLTNRAAKGFDGESSGTIGASPTPEALISDSVFLYPSANEIDRGQSTHFSATDSAYTSNNSSEHYVKPETFLCVPLPHPDKKNVLPHHKNDDDQVVQDKGCSSTAILACFIDKVSRENAYPDSSSKSTRLTADQEFARKLDVGLANAGLDFRNDHEVDFTEADIQCVHEISRYALPLLLTTLAFESERRQRSHCQTMLGVARNLFAKLGL</sequence>
<evidence type="ECO:0000256" key="1">
    <source>
        <dbReference type="SAM" id="MobiDB-lite"/>
    </source>
</evidence>
<dbReference type="RefSeq" id="XP_018020756.1">
    <property type="nucleotide sequence ID" value="XM_018165267.1"/>
</dbReference>
<dbReference type="AlphaFoldDB" id="A0A8B7P6L8"/>
<evidence type="ECO:0000313" key="2">
    <source>
        <dbReference type="Proteomes" id="UP000694843"/>
    </source>
</evidence>
<feature type="region of interest" description="Disordered" evidence="1">
    <location>
        <begin position="102"/>
        <end position="156"/>
    </location>
</feature>
<proteinExistence type="predicted"/>
<evidence type="ECO:0000313" key="3">
    <source>
        <dbReference type="RefSeq" id="XP_018020756.1"/>
    </source>
</evidence>
<feature type="compositionally biased region" description="Low complexity" evidence="1">
    <location>
        <begin position="140"/>
        <end position="149"/>
    </location>
</feature>
<gene>
    <name evidence="3" type="primary">LOC108677113</name>
</gene>
<protein>
    <submittedName>
        <fullName evidence="3">Uncharacterized protein LOC108677113</fullName>
    </submittedName>
</protein>
<feature type="compositionally biased region" description="Polar residues" evidence="1">
    <location>
        <begin position="102"/>
        <end position="111"/>
    </location>
</feature>
<organism evidence="2 3">
    <name type="scientific">Hyalella azteca</name>
    <name type="common">Amphipod</name>
    <dbReference type="NCBI Taxonomy" id="294128"/>
    <lineage>
        <taxon>Eukaryota</taxon>
        <taxon>Metazoa</taxon>
        <taxon>Ecdysozoa</taxon>
        <taxon>Arthropoda</taxon>
        <taxon>Crustacea</taxon>
        <taxon>Multicrustacea</taxon>
        <taxon>Malacostraca</taxon>
        <taxon>Eumalacostraca</taxon>
        <taxon>Peracarida</taxon>
        <taxon>Amphipoda</taxon>
        <taxon>Senticaudata</taxon>
        <taxon>Talitrida</taxon>
        <taxon>Talitroidea</taxon>
        <taxon>Hyalellidae</taxon>
        <taxon>Hyalella</taxon>
    </lineage>
</organism>